<dbReference type="EMBL" id="JAOPJF010000010">
    <property type="protein sequence ID" value="KAK1147820.1"/>
    <property type="molecule type" value="Genomic_DNA"/>
</dbReference>
<protein>
    <submittedName>
        <fullName evidence="1">Uncharacterized protein</fullName>
    </submittedName>
</protein>
<accession>A0ACC3BC17</accession>
<sequence>MSLLWFFLRLDQRQWMRWSVFFVMFIVVGLSFASAIGSIVSCTPPSKFWDVTGKKPGHCMSAGPQQDFYEVNGILNIVTDILIWLLPIPMLWRLHISLRKKAAIFGVFSIGILALAAACVRYDFVLKLEGNEDQFYHLADSLNWCTIEVYVAIFCGSAPSLSVLIKTYAPRVFGTSKAQNYASSAPTPGHSLAHHRPKANRHRRLEDTTGLGSQDAIVLNEQDHGGITLKTDIHMEVTDGNGAYVKDSSSDFVRGA</sequence>
<name>A0ACC3BC17_9EURO</name>
<gene>
    <name evidence="1" type="ORF">N8T08_000333</name>
</gene>
<evidence type="ECO:0000313" key="1">
    <source>
        <dbReference type="EMBL" id="KAK1147820.1"/>
    </source>
</evidence>
<dbReference type="Proteomes" id="UP001177260">
    <property type="component" value="Unassembled WGS sequence"/>
</dbReference>
<evidence type="ECO:0000313" key="2">
    <source>
        <dbReference type="Proteomes" id="UP001177260"/>
    </source>
</evidence>
<proteinExistence type="predicted"/>
<organism evidence="1 2">
    <name type="scientific">Aspergillus melleus</name>
    <dbReference type="NCBI Taxonomy" id="138277"/>
    <lineage>
        <taxon>Eukaryota</taxon>
        <taxon>Fungi</taxon>
        <taxon>Dikarya</taxon>
        <taxon>Ascomycota</taxon>
        <taxon>Pezizomycotina</taxon>
        <taxon>Eurotiomycetes</taxon>
        <taxon>Eurotiomycetidae</taxon>
        <taxon>Eurotiales</taxon>
        <taxon>Aspergillaceae</taxon>
        <taxon>Aspergillus</taxon>
        <taxon>Aspergillus subgen. Circumdati</taxon>
    </lineage>
</organism>
<comment type="caution">
    <text evidence="1">The sequence shown here is derived from an EMBL/GenBank/DDBJ whole genome shotgun (WGS) entry which is preliminary data.</text>
</comment>
<reference evidence="1 2" key="1">
    <citation type="journal article" date="2023" name="ACS Omega">
        <title>Identification of the Neoaspergillic Acid Biosynthesis Gene Cluster by Establishing an In Vitro CRISPR-Ribonucleoprotein Genetic System in Aspergillus melleus.</title>
        <authorList>
            <person name="Yuan B."/>
            <person name="Grau M.F."/>
            <person name="Murata R.M."/>
            <person name="Torok T."/>
            <person name="Venkateswaran K."/>
            <person name="Stajich J.E."/>
            <person name="Wang C.C.C."/>
        </authorList>
    </citation>
    <scope>NUCLEOTIDE SEQUENCE [LARGE SCALE GENOMIC DNA]</scope>
    <source>
        <strain evidence="1 2">IMV 1140</strain>
    </source>
</reference>
<keyword evidence="2" id="KW-1185">Reference proteome</keyword>